<evidence type="ECO:0000313" key="1">
    <source>
        <dbReference type="EMBL" id="MYL85119.1"/>
    </source>
</evidence>
<sequence length="91" mass="11129">MAQRCLWDKSHTYFPNHRYPCDFLCEKCNEEIYYKYQALYKPKQFEANIDMIKEQRKLTMEREWTEGEAWIVKTLGLDVLVKIDLFDKNLI</sequence>
<gene>
    <name evidence="1" type="ORF">GTA51_18600</name>
</gene>
<dbReference type="OrthoDB" id="5457355at2"/>
<dbReference type="Proteomes" id="UP000482487">
    <property type="component" value="Unassembled WGS sequence"/>
</dbReference>
<organism evidence="1 2">
    <name type="scientific">Solidesulfovibrio aerotolerans</name>
    <dbReference type="NCBI Taxonomy" id="295255"/>
    <lineage>
        <taxon>Bacteria</taxon>
        <taxon>Pseudomonadati</taxon>
        <taxon>Thermodesulfobacteriota</taxon>
        <taxon>Desulfovibrionia</taxon>
        <taxon>Desulfovibrionales</taxon>
        <taxon>Desulfovibrionaceae</taxon>
        <taxon>Solidesulfovibrio</taxon>
    </lineage>
</organism>
<evidence type="ECO:0000313" key="2">
    <source>
        <dbReference type="Proteomes" id="UP000482487"/>
    </source>
</evidence>
<name>A0A7C9IQ84_9BACT</name>
<protein>
    <submittedName>
        <fullName evidence="1">Uncharacterized protein</fullName>
    </submittedName>
</protein>
<accession>A0A7C9IQ84</accession>
<comment type="caution">
    <text evidence="1">The sequence shown here is derived from an EMBL/GenBank/DDBJ whole genome shotgun (WGS) entry which is preliminary data.</text>
</comment>
<dbReference type="RefSeq" id="WP_160963787.1">
    <property type="nucleotide sequence ID" value="NZ_WVUD01000057.1"/>
</dbReference>
<proteinExistence type="predicted"/>
<reference evidence="1 2" key="1">
    <citation type="submission" date="2020-01" db="EMBL/GenBank/DDBJ databases">
        <title>Genome sequence of Desulfovibrio aerotolerans DSM 16695(T).</title>
        <authorList>
            <person name="Karnachuk O."/>
            <person name="Avakyan M."/>
            <person name="Mardanov A."/>
            <person name="Kadnikov V."/>
            <person name="Ravin N."/>
        </authorList>
    </citation>
    <scope>NUCLEOTIDE SEQUENCE [LARGE SCALE GENOMIC DNA]</scope>
    <source>
        <strain evidence="1 2">DSM 16695</strain>
    </source>
</reference>
<dbReference type="EMBL" id="WVUD01000057">
    <property type="protein sequence ID" value="MYL85119.1"/>
    <property type="molecule type" value="Genomic_DNA"/>
</dbReference>
<dbReference type="AlphaFoldDB" id="A0A7C9IQ84"/>
<keyword evidence="2" id="KW-1185">Reference proteome</keyword>